<dbReference type="InterPro" id="IPR045010">
    <property type="entry name" value="MDR_fam"/>
</dbReference>
<dbReference type="CDD" id="cd05288">
    <property type="entry name" value="PGDH"/>
    <property type="match status" value="1"/>
</dbReference>
<dbReference type="InterPro" id="IPR013149">
    <property type="entry name" value="ADH-like_C"/>
</dbReference>
<dbReference type="Gene3D" id="3.90.180.10">
    <property type="entry name" value="Medium-chain alcohol dehydrogenases, catalytic domain"/>
    <property type="match status" value="1"/>
</dbReference>
<evidence type="ECO:0000313" key="4">
    <source>
        <dbReference type="Proteomes" id="UP001597114"/>
    </source>
</evidence>
<keyword evidence="4" id="KW-1185">Reference proteome</keyword>
<sequence length="341" mass="36363">MSTNLTRTRRYVLAARPATTTGPIEDGVLRYEDDAPVPPIEDGQVLVKVEWLSLDVATRGWMNDVRNYLPPSPLGGAMRALGSGIVTGSRHKDFAVGDRVSGLVGWQEDAVVHGSTLSKVPDGVPLQAALHVLGISGQTAWLGLHDIGQPEPDETVVVTAAAGAVGSIAVQLAVAAGARVVGVAGTPQKCAFVRELGAVGCVNYREQDVAAAIAELAPDRVDVLFDNVGGAILDALLPHMAVNARVVLCGAVSRYDKSRGPVPLYNWFHLLPNRVRMEGFIYMDHKDRFAEIEADLLPRVRRGELRCQEHILDGLKAAPEGIQVLLSGSNNGKVLIRLGSD</sequence>
<dbReference type="InterPro" id="IPR041694">
    <property type="entry name" value="ADH_N_2"/>
</dbReference>
<evidence type="ECO:0000313" key="3">
    <source>
        <dbReference type="EMBL" id="MFD1522897.1"/>
    </source>
</evidence>
<dbReference type="EMBL" id="JBHUCO010000051">
    <property type="protein sequence ID" value="MFD1522897.1"/>
    <property type="molecule type" value="Genomic_DNA"/>
</dbReference>
<dbReference type="SUPFAM" id="SSF51735">
    <property type="entry name" value="NAD(P)-binding Rossmann-fold domains"/>
    <property type="match status" value="1"/>
</dbReference>
<evidence type="ECO:0000256" key="1">
    <source>
        <dbReference type="ARBA" id="ARBA00023002"/>
    </source>
</evidence>
<dbReference type="PANTHER" id="PTHR43205">
    <property type="entry name" value="PROSTAGLANDIN REDUCTASE"/>
    <property type="match status" value="1"/>
</dbReference>
<gene>
    <name evidence="3" type="ORF">ACFSJD_35780</name>
</gene>
<dbReference type="InterPro" id="IPR036291">
    <property type="entry name" value="NAD(P)-bd_dom_sf"/>
</dbReference>
<organism evidence="3 4">
    <name type="scientific">Pseudonocardia yunnanensis</name>
    <dbReference type="NCBI Taxonomy" id="58107"/>
    <lineage>
        <taxon>Bacteria</taxon>
        <taxon>Bacillati</taxon>
        <taxon>Actinomycetota</taxon>
        <taxon>Actinomycetes</taxon>
        <taxon>Pseudonocardiales</taxon>
        <taxon>Pseudonocardiaceae</taxon>
        <taxon>Pseudonocardia</taxon>
    </lineage>
</organism>
<keyword evidence="1" id="KW-0560">Oxidoreductase</keyword>
<reference evidence="4" key="1">
    <citation type="journal article" date="2019" name="Int. J. Syst. Evol. Microbiol.">
        <title>The Global Catalogue of Microorganisms (GCM) 10K type strain sequencing project: providing services to taxonomists for standard genome sequencing and annotation.</title>
        <authorList>
            <consortium name="The Broad Institute Genomics Platform"/>
            <consortium name="The Broad Institute Genome Sequencing Center for Infectious Disease"/>
            <person name="Wu L."/>
            <person name="Ma J."/>
        </authorList>
    </citation>
    <scope>NUCLEOTIDE SEQUENCE [LARGE SCALE GENOMIC DNA]</scope>
    <source>
        <strain evidence="4">CCM 7043</strain>
    </source>
</reference>
<dbReference type="Pfam" id="PF16884">
    <property type="entry name" value="ADH_N_2"/>
    <property type="match status" value="1"/>
</dbReference>
<proteinExistence type="predicted"/>
<dbReference type="Gene3D" id="3.40.50.720">
    <property type="entry name" value="NAD(P)-binding Rossmann-like Domain"/>
    <property type="match status" value="1"/>
</dbReference>
<dbReference type="SUPFAM" id="SSF50129">
    <property type="entry name" value="GroES-like"/>
    <property type="match status" value="1"/>
</dbReference>
<dbReference type="InterPro" id="IPR020843">
    <property type="entry name" value="ER"/>
</dbReference>
<name>A0ABW4F6N5_9PSEU</name>
<dbReference type="PANTHER" id="PTHR43205:SF42">
    <property type="entry name" value="ALCOHOL DEHYDROGENASE, ZINC-CONTAINING (AFU_ORTHOLOGUE AFUA_7G04530)"/>
    <property type="match status" value="1"/>
</dbReference>
<accession>A0ABW4F6N5</accession>
<protein>
    <submittedName>
        <fullName evidence="3">NADP-dependent oxidoreductase</fullName>
    </submittedName>
</protein>
<dbReference type="SMART" id="SM00829">
    <property type="entry name" value="PKS_ER"/>
    <property type="match status" value="1"/>
</dbReference>
<evidence type="ECO:0000259" key="2">
    <source>
        <dbReference type="SMART" id="SM00829"/>
    </source>
</evidence>
<comment type="caution">
    <text evidence="3">The sequence shown here is derived from an EMBL/GenBank/DDBJ whole genome shotgun (WGS) entry which is preliminary data.</text>
</comment>
<dbReference type="Proteomes" id="UP001597114">
    <property type="component" value="Unassembled WGS sequence"/>
</dbReference>
<dbReference type="Pfam" id="PF00107">
    <property type="entry name" value="ADH_zinc_N"/>
    <property type="match status" value="1"/>
</dbReference>
<dbReference type="RefSeq" id="WP_344719691.1">
    <property type="nucleotide sequence ID" value="NZ_BAAAUS010000005.1"/>
</dbReference>
<dbReference type="InterPro" id="IPR011032">
    <property type="entry name" value="GroES-like_sf"/>
</dbReference>
<feature type="domain" description="Enoyl reductase (ER)" evidence="2">
    <location>
        <begin position="22"/>
        <end position="336"/>
    </location>
</feature>